<evidence type="ECO:0000313" key="2">
    <source>
        <dbReference type="EMBL" id="KZP13528.1"/>
    </source>
</evidence>
<reference evidence="2 3" key="1">
    <citation type="journal article" date="2016" name="Mol. Biol. Evol.">
        <title>Comparative Genomics of Early-Diverging Mushroom-Forming Fungi Provides Insights into the Origins of Lignocellulose Decay Capabilities.</title>
        <authorList>
            <person name="Nagy L.G."/>
            <person name="Riley R."/>
            <person name="Tritt A."/>
            <person name="Adam C."/>
            <person name="Daum C."/>
            <person name="Floudas D."/>
            <person name="Sun H."/>
            <person name="Yadav J.S."/>
            <person name="Pangilinan J."/>
            <person name="Larsson K.H."/>
            <person name="Matsuura K."/>
            <person name="Barry K."/>
            <person name="Labutti K."/>
            <person name="Kuo R."/>
            <person name="Ohm R.A."/>
            <person name="Bhattacharya S.S."/>
            <person name="Shirouzu T."/>
            <person name="Yoshinaga Y."/>
            <person name="Martin F.M."/>
            <person name="Grigoriev I.V."/>
            <person name="Hibbett D.S."/>
        </authorList>
    </citation>
    <scope>NUCLEOTIDE SEQUENCE [LARGE SCALE GENOMIC DNA]</scope>
    <source>
        <strain evidence="2 3">CBS 109695</strain>
    </source>
</reference>
<evidence type="ECO:0000256" key="1">
    <source>
        <dbReference type="SAM" id="MobiDB-lite"/>
    </source>
</evidence>
<sequence length="153" mass="17575">MMWMVAEVVARSDWEGGRCDTMWLELEPEDAVRIGTEVLKPKSRQGWMYRKHPRRPGRDCGQRRLARYSTSPSPHLDPTWIQSHLRCEEARLHRAQRLSHTQTRFRASSCFSRSCSRSSEDSSLASSRLAHLTSWTYVAAALKGKIVVLHPAV</sequence>
<name>A0A166CCU5_9AGAM</name>
<gene>
    <name evidence="2" type="ORF">FIBSPDRAFT_131421</name>
</gene>
<organism evidence="2 3">
    <name type="scientific">Athelia psychrophila</name>
    <dbReference type="NCBI Taxonomy" id="1759441"/>
    <lineage>
        <taxon>Eukaryota</taxon>
        <taxon>Fungi</taxon>
        <taxon>Dikarya</taxon>
        <taxon>Basidiomycota</taxon>
        <taxon>Agaricomycotina</taxon>
        <taxon>Agaricomycetes</taxon>
        <taxon>Agaricomycetidae</taxon>
        <taxon>Atheliales</taxon>
        <taxon>Atheliaceae</taxon>
        <taxon>Athelia</taxon>
    </lineage>
</organism>
<protein>
    <submittedName>
        <fullName evidence="2">Uncharacterized protein</fullName>
    </submittedName>
</protein>
<proteinExistence type="predicted"/>
<accession>A0A166CCU5</accession>
<evidence type="ECO:0000313" key="3">
    <source>
        <dbReference type="Proteomes" id="UP000076532"/>
    </source>
</evidence>
<dbReference type="AlphaFoldDB" id="A0A166CCU5"/>
<dbReference type="Proteomes" id="UP000076532">
    <property type="component" value="Unassembled WGS sequence"/>
</dbReference>
<feature type="region of interest" description="Disordered" evidence="1">
    <location>
        <begin position="52"/>
        <end position="75"/>
    </location>
</feature>
<keyword evidence="3" id="KW-1185">Reference proteome</keyword>
<dbReference type="EMBL" id="KV417631">
    <property type="protein sequence ID" value="KZP13528.1"/>
    <property type="molecule type" value="Genomic_DNA"/>
</dbReference>